<sequence>MKHHKPMDRGAPPAAGRSLVLLLAVVLLLLGLACGLPVATSGAAPGPAQGCESQQQALDSINAEIARHNAQPHDFIVPRQQAAADAYDAEAAQLNARGSQAQANLNSCAAVVAKLADHGTLPKPSQDRIDKINAAKARLPSGYAPPAPPPRNSLGGVAVAPPMQPVFKQLRQKGPWSDDLILQGQAKPGVGDPDPARNGAPIPGMASDPSRPAVVVDHIVPIAALMYVPGFLNLPAEYMYIVANSPRNLQWMSAYANGMKNSDSVARIGNADPKWVQEQVQLENDTRATLQDLINQLLTTIPPS</sequence>
<protein>
    <recommendedName>
        <fullName evidence="4">Lipoprotein</fullName>
    </recommendedName>
</protein>
<name>D5P9R2_9MYCO</name>
<feature type="region of interest" description="Disordered" evidence="1">
    <location>
        <begin position="186"/>
        <end position="207"/>
    </location>
</feature>
<dbReference type="Proteomes" id="UP000003653">
    <property type="component" value="Unassembled WGS sequence"/>
</dbReference>
<evidence type="ECO:0008006" key="4">
    <source>
        <dbReference type="Google" id="ProtNLM"/>
    </source>
</evidence>
<comment type="caution">
    <text evidence="2">The sequence shown here is derived from an EMBL/GenBank/DDBJ whole genome shotgun (WGS) entry which is preliminary data.</text>
</comment>
<evidence type="ECO:0000313" key="2">
    <source>
        <dbReference type="EMBL" id="EFG77204.1"/>
    </source>
</evidence>
<proteinExistence type="predicted"/>
<organism evidence="2 3">
    <name type="scientific">Mycobacterium parascrofulaceum ATCC BAA-614</name>
    <dbReference type="NCBI Taxonomy" id="525368"/>
    <lineage>
        <taxon>Bacteria</taxon>
        <taxon>Bacillati</taxon>
        <taxon>Actinomycetota</taxon>
        <taxon>Actinomycetes</taxon>
        <taxon>Mycobacteriales</taxon>
        <taxon>Mycobacteriaceae</taxon>
        <taxon>Mycobacterium</taxon>
        <taxon>Mycobacterium simiae complex</taxon>
    </lineage>
</organism>
<dbReference type="RefSeq" id="WP_007166938.1">
    <property type="nucleotide sequence ID" value="NZ_GG770553.1"/>
</dbReference>
<evidence type="ECO:0000256" key="1">
    <source>
        <dbReference type="SAM" id="MobiDB-lite"/>
    </source>
</evidence>
<dbReference type="PROSITE" id="PS51257">
    <property type="entry name" value="PROKAR_LIPOPROTEIN"/>
    <property type="match status" value="1"/>
</dbReference>
<accession>D5P9R2</accession>
<reference evidence="2 3" key="1">
    <citation type="submission" date="2010-04" db="EMBL/GenBank/DDBJ databases">
        <authorList>
            <person name="Muzny D."/>
            <person name="Qin X."/>
            <person name="Deng J."/>
            <person name="Jiang H."/>
            <person name="Liu Y."/>
            <person name="Qu J."/>
            <person name="Song X.-Z."/>
            <person name="Zhang L."/>
            <person name="Thornton R."/>
            <person name="Coyle M."/>
            <person name="Francisco L."/>
            <person name="Jackson L."/>
            <person name="Javaid M."/>
            <person name="Korchina V."/>
            <person name="Kovar C."/>
            <person name="Mata R."/>
            <person name="Mathew T."/>
            <person name="Ngo R."/>
            <person name="Nguyen L."/>
            <person name="Nguyen N."/>
            <person name="Okwuonu G."/>
            <person name="Ongeri F."/>
            <person name="Pham C."/>
            <person name="Simmons D."/>
            <person name="Wilczek-Boney K."/>
            <person name="Hale W."/>
            <person name="Jakkamsetti A."/>
            <person name="Pham P."/>
            <person name="Ruth R."/>
            <person name="San Lucas F."/>
            <person name="Warren J."/>
            <person name="Zhang J."/>
            <person name="Zhao Z."/>
            <person name="Zhou C."/>
            <person name="Zhu D."/>
            <person name="Lee S."/>
            <person name="Bess C."/>
            <person name="Blankenburg K."/>
            <person name="Forbes L."/>
            <person name="Fu Q."/>
            <person name="Gubbala S."/>
            <person name="Hirani K."/>
            <person name="Jayaseelan J.C."/>
            <person name="Lara F."/>
            <person name="Munidasa M."/>
            <person name="Palculict T."/>
            <person name="Patil S."/>
            <person name="Pu L.-L."/>
            <person name="Saada N."/>
            <person name="Tang L."/>
            <person name="Weissenberger G."/>
            <person name="Zhu Y."/>
            <person name="Hemphill L."/>
            <person name="Shang Y."/>
            <person name="Youmans B."/>
            <person name="Ayvaz T."/>
            <person name="Ross M."/>
            <person name="Santibanez J."/>
            <person name="Aqrawi P."/>
            <person name="Gross S."/>
            <person name="Joshi V."/>
            <person name="Fowler G."/>
            <person name="Nazareth L."/>
            <person name="Reid J."/>
            <person name="Worley K."/>
            <person name="Petrosino J."/>
            <person name="Highlander S."/>
            <person name="Gibbs R."/>
        </authorList>
    </citation>
    <scope>NUCLEOTIDE SEQUENCE [LARGE SCALE GENOMIC DNA]</scope>
    <source>
        <strain evidence="2 3">ATCC BAA-614</strain>
    </source>
</reference>
<evidence type="ECO:0000313" key="3">
    <source>
        <dbReference type="Proteomes" id="UP000003653"/>
    </source>
</evidence>
<dbReference type="eggNOG" id="ENOG5032BEG">
    <property type="taxonomic scope" value="Bacteria"/>
</dbReference>
<dbReference type="HOGENOM" id="CLU_1093367_0_0_11"/>
<dbReference type="EMBL" id="ADNV01000226">
    <property type="protein sequence ID" value="EFG77204.1"/>
    <property type="molecule type" value="Genomic_DNA"/>
</dbReference>
<gene>
    <name evidence="2" type="ORF">HMPREF0591_2906</name>
</gene>
<keyword evidence="3" id="KW-1185">Reference proteome</keyword>
<dbReference type="AlphaFoldDB" id="D5P9R2"/>